<accession>A0A0F8ZKZ8</accession>
<proteinExistence type="predicted"/>
<sequence length="97" mass="11288">MGRKLEFGIGSDIDDVEDLELWVPQGRAEPVLLYVLADGPFDEEALKYGYEPQQIGGFAVWGENTMIDVIYLRHNRLDLLVHEWRHIEEARDYHEST</sequence>
<protein>
    <submittedName>
        <fullName evidence="1">Uncharacterized protein</fullName>
    </submittedName>
</protein>
<evidence type="ECO:0000313" key="1">
    <source>
        <dbReference type="EMBL" id="KKK67084.1"/>
    </source>
</evidence>
<organism evidence="1">
    <name type="scientific">marine sediment metagenome</name>
    <dbReference type="NCBI Taxonomy" id="412755"/>
    <lineage>
        <taxon>unclassified sequences</taxon>
        <taxon>metagenomes</taxon>
        <taxon>ecological metagenomes</taxon>
    </lineage>
</organism>
<reference evidence="1" key="1">
    <citation type="journal article" date="2015" name="Nature">
        <title>Complex archaea that bridge the gap between prokaryotes and eukaryotes.</title>
        <authorList>
            <person name="Spang A."/>
            <person name="Saw J.H."/>
            <person name="Jorgensen S.L."/>
            <person name="Zaremba-Niedzwiedzka K."/>
            <person name="Martijn J."/>
            <person name="Lind A.E."/>
            <person name="van Eijk R."/>
            <person name="Schleper C."/>
            <person name="Guy L."/>
            <person name="Ettema T.J."/>
        </authorList>
    </citation>
    <scope>NUCLEOTIDE SEQUENCE</scope>
</reference>
<comment type="caution">
    <text evidence="1">The sequence shown here is derived from an EMBL/GenBank/DDBJ whole genome shotgun (WGS) entry which is preliminary data.</text>
</comment>
<dbReference type="AlphaFoldDB" id="A0A0F8ZKZ8"/>
<dbReference type="EMBL" id="LAZR01059777">
    <property type="protein sequence ID" value="KKK67084.1"/>
    <property type="molecule type" value="Genomic_DNA"/>
</dbReference>
<name>A0A0F8ZKZ8_9ZZZZ</name>
<gene>
    <name evidence="1" type="ORF">LCGC14_2957590</name>
</gene>